<evidence type="ECO:0000313" key="1">
    <source>
        <dbReference type="EMBL" id="MCX5568921.1"/>
    </source>
</evidence>
<proteinExistence type="predicted"/>
<comment type="caution">
    <text evidence="1">The sequence shown here is derived from an EMBL/GenBank/DDBJ whole genome shotgun (WGS) entry which is preliminary data.</text>
</comment>
<gene>
    <name evidence="1" type="ORF">OSH07_06925</name>
</gene>
<reference evidence="1" key="1">
    <citation type="submission" date="2022-11" db="EMBL/GenBank/DDBJ databases">
        <title>Biodiversity and phylogenetic relationships of bacteria.</title>
        <authorList>
            <person name="Machado R.A.R."/>
            <person name="Bhat A."/>
            <person name="Loulou A."/>
            <person name="Kallel S."/>
        </authorList>
    </citation>
    <scope>NUCLEOTIDE SEQUENCE</scope>
    <source>
        <strain evidence="1">K-TC2</strain>
    </source>
</reference>
<evidence type="ECO:0000313" key="2">
    <source>
        <dbReference type="Proteomes" id="UP001144805"/>
    </source>
</evidence>
<name>A0A9X3E0K7_9HYPH</name>
<protein>
    <submittedName>
        <fullName evidence="1">AAA family ATPase</fullName>
    </submittedName>
</protein>
<dbReference type="RefSeq" id="WP_266337876.1">
    <property type="nucleotide sequence ID" value="NZ_JAPKNK010000002.1"/>
</dbReference>
<dbReference type="SUPFAM" id="SSF52540">
    <property type="entry name" value="P-loop containing nucleoside triphosphate hydrolases"/>
    <property type="match status" value="1"/>
</dbReference>
<accession>A0A9X3E0K7</accession>
<keyword evidence="2" id="KW-1185">Reference proteome</keyword>
<dbReference type="Proteomes" id="UP001144805">
    <property type="component" value="Unassembled WGS sequence"/>
</dbReference>
<dbReference type="InterPro" id="IPR027417">
    <property type="entry name" value="P-loop_NTPase"/>
</dbReference>
<dbReference type="Pfam" id="PF13671">
    <property type="entry name" value="AAA_33"/>
    <property type="match status" value="1"/>
</dbReference>
<organism evidence="1 2">
    <name type="scientific">Kaistia nematophila</name>
    <dbReference type="NCBI Taxonomy" id="2994654"/>
    <lineage>
        <taxon>Bacteria</taxon>
        <taxon>Pseudomonadati</taxon>
        <taxon>Pseudomonadota</taxon>
        <taxon>Alphaproteobacteria</taxon>
        <taxon>Hyphomicrobiales</taxon>
        <taxon>Kaistiaceae</taxon>
        <taxon>Kaistia</taxon>
    </lineage>
</organism>
<dbReference type="AlphaFoldDB" id="A0A9X3E0K7"/>
<dbReference type="Gene3D" id="3.40.50.300">
    <property type="entry name" value="P-loop containing nucleotide triphosphate hydrolases"/>
    <property type="match status" value="1"/>
</dbReference>
<sequence length="178" mass="19662">MKRAVLVNGIPATGKSTVARAISGRTGWIILTLDTIKEPFFDQLGVGDREFNRALGRASYHAIWSIIRDAPDGSSFIIDAWFGFQPREVLEAHIERAGVEATAEIWCHAPGEVLAKRYGDRLDQRHAGHPGAAFIPELIELAKRAAPVDRGPRFDVDTTQPTDIEAILAWLEPALRLE</sequence>
<dbReference type="EMBL" id="JAPKNK010000002">
    <property type="protein sequence ID" value="MCX5568921.1"/>
    <property type="molecule type" value="Genomic_DNA"/>
</dbReference>